<dbReference type="EMBL" id="CP042425">
    <property type="protein sequence ID" value="QEL15098.1"/>
    <property type="molecule type" value="Genomic_DNA"/>
</dbReference>
<feature type="domain" description="SnoaL-like" evidence="1">
    <location>
        <begin position="25"/>
        <end position="123"/>
    </location>
</feature>
<dbReference type="InterPro" id="IPR037401">
    <property type="entry name" value="SnoaL-like"/>
</dbReference>
<dbReference type="Pfam" id="PF12680">
    <property type="entry name" value="SnoaL_2"/>
    <property type="match status" value="1"/>
</dbReference>
<gene>
    <name evidence="2" type="ORF">PX52LOC_02006</name>
</gene>
<evidence type="ECO:0000259" key="1">
    <source>
        <dbReference type="Pfam" id="PF12680"/>
    </source>
</evidence>
<dbReference type="PANTHER" id="PTHR41252:SF1">
    <property type="entry name" value="BLR2505 PROTEIN"/>
    <property type="match status" value="1"/>
</dbReference>
<proteinExistence type="predicted"/>
<reference evidence="3" key="1">
    <citation type="submission" date="2019-08" db="EMBL/GenBank/DDBJ databases">
        <title>Limnoglobus roseus gen. nov., sp. nov., a novel freshwater planctomycete with a giant genome from the family Gemmataceae.</title>
        <authorList>
            <person name="Kulichevskaya I.S."/>
            <person name="Naumoff D.G."/>
            <person name="Miroshnikov K."/>
            <person name="Ivanova A."/>
            <person name="Philippov D.A."/>
            <person name="Hakobyan A."/>
            <person name="Rijpstra I.C."/>
            <person name="Sinninghe Damste J.S."/>
            <person name="Liesack W."/>
            <person name="Dedysh S.N."/>
        </authorList>
    </citation>
    <scope>NUCLEOTIDE SEQUENCE [LARGE SCALE GENOMIC DNA]</scope>
    <source>
        <strain evidence="3">PX52</strain>
    </source>
</reference>
<keyword evidence="3" id="KW-1185">Reference proteome</keyword>
<organism evidence="2 3">
    <name type="scientific">Limnoglobus roseus</name>
    <dbReference type="NCBI Taxonomy" id="2598579"/>
    <lineage>
        <taxon>Bacteria</taxon>
        <taxon>Pseudomonadati</taxon>
        <taxon>Planctomycetota</taxon>
        <taxon>Planctomycetia</taxon>
        <taxon>Gemmatales</taxon>
        <taxon>Gemmataceae</taxon>
        <taxon>Limnoglobus</taxon>
    </lineage>
</organism>
<name>A0A5C1ADH1_9BACT</name>
<dbReference type="SUPFAM" id="SSF54427">
    <property type="entry name" value="NTF2-like"/>
    <property type="match status" value="1"/>
</dbReference>
<evidence type="ECO:0000313" key="2">
    <source>
        <dbReference type="EMBL" id="QEL15098.1"/>
    </source>
</evidence>
<dbReference type="PANTHER" id="PTHR41252">
    <property type="entry name" value="BLR2505 PROTEIN"/>
    <property type="match status" value="1"/>
</dbReference>
<accession>A0A5C1ADH1</accession>
<evidence type="ECO:0000313" key="3">
    <source>
        <dbReference type="Proteomes" id="UP000324974"/>
    </source>
</evidence>
<protein>
    <submittedName>
        <fullName evidence="2">Nuclear transport factor 2 family protein</fullName>
    </submittedName>
</protein>
<dbReference type="AlphaFoldDB" id="A0A5C1ADH1"/>
<dbReference type="Gene3D" id="3.10.450.50">
    <property type="match status" value="1"/>
</dbReference>
<sequence length="139" mass="15191">MDTPSENVAKLQKAYERWHETKGASVPDWLAIVSDDVILRSPGDVAAGSAFTGGHKGKGAVEAYFSGLNADWEMVHYTVDEFIEQGDRVVVLSRVAFKSRKTNKVATSAKADVFRFRGGEVVELVEFFDTFAAVSATQT</sequence>
<dbReference type="KEGG" id="lrs:PX52LOC_02006"/>
<dbReference type="OrthoDB" id="283154at2"/>
<dbReference type="RefSeq" id="WP_149109944.1">
    <property type="nucleotide sequence ID" value="NZ_CP042425.1"/>
</dbReference>
<dbReference type="InterPro" id="IPR032710">
    <property type="entry name" value="NTF2-like_dom_sf"/>
</dbReference>
<dbReference type="Proteomes" id="UP000324974">
    <property type="component" value="Chromosome"/>
</dbReference>